<evidence type="ECO:0008006" key="4">
    <source>
        <dbReference type="Google" id="ProtNLM"/>
    </source>
</evidence>
<keyword evidence="3" id="KW-1185">Reference proteome</keyword>
<keyword evidence="1" id="KW-1133">Transmembrane helix</keyword>
<dbReference type="STRING" id="1385513.N780_07655"/>
<keyword evidence="1" id="KW-0812">Transmembrane</keyword>
<dbReference type="Proteomes" id="UP000030153">
    <property type="component" value="Unassembled WGS sequence"/>
</dbReference>
<dbReference type="NCBIfam" id="TIGR04104">
    <property type="entry name" value="cxxc_20_cxxc"/>
    <property type="match status" value="1"/>
</dbReference>
<evidence type="ECO:0000313" key="2">
    <source>
        <dbReference type="EMBL" id="KGP89952.1"/>
    </source>
</evidence>
<dbReference type="AlphaFoldDB" id="A0A0A2UNV5"/>
<accession>A0A0A2UNV5</accession>
<protein>
    <recommendedName>
        <fullName evidence="4">CXXC-20-CXXC protein</fullName>
    </recommendedName>
</protein>
<dbReference type="InterPro" id="IPR026369">
    <property type="entry name" value="CxxC_20_CxxC"/>
</dbReference>
<reference evidence="2 3" key="1">
    <citation type="submission" date="2013-08" db="EMBL/GenBank/DDBJ databases">
        <title>Genome of Pontibacillus chungwhensis.</title>
        <authorList>
            <person name="Wang Q."/>
            <person name="Wang G."/>
        </authorList>
    </citation>
    <scope>NUCLEOTIDE SEQUENCE [LARGE SCALE GENOMIC DNA]</scope>
    <source>
        <strain evidence="2 3">BH030062</strain>
    </source>
</reference>
<gene>
    <name evidence="2" type="ORF">N780_07655</name>
</gene>
<feature type="transmembrane region" description="Helical" evidence="1">
    <location>
        <begin position="52"/>
        <end position="76"/>
    </location>
</feature>
<dbReference type="EMBL" id="AVBG01000018">
    <property type="protein sequence ID" value="KGP89952.1"/>
    <property type="molecule type" value="Genomic_DNA"/>
</dbReference>
<proteinExistence type="predicted"/>
<evidence type="ECO:0000256" key="1">
    <source>
        <dbReference type="SAM" id="Phobius"/>
    </source>
</evidence>
<organism evidence="2 3">
    <name type="scientific">Pontibacillus chungwhensis BH030062</name>
    <dbReference type="NCBI Taxonomy" id="1385513"/>
    <lineage>
        <taxon>Bacteria</taxon>
        <taxon>Bacillati</taxon>
        <taxon>Bacillota</taxon>
        <taxon>Bacilli</taxon>
        <taxon>Bacillales</taxon>
        <taxon>Bacillaceae</taxon>
        <taxon>Pontibacillus</taxon>
    </lineage>
</organism>
<evidence type="ECO:0000313" key="3">
    <source>
        <dbReference type="Proteomes" id="UP000030153"/>
    </source>
</evidence>
<sequence>MPICNNCGNKWSWSTSLKMGFQFQRGVTCKFCGEKQYQTQASMWKTSLYSMIPILLLPVVILLNLSVLLSLTIFLIPQLIVIAMYPYTLELSTEQEPLW</sequence>
<name>A0A0A2UNV5_9BACI</name>
<comment type="caution">
    <text evidence="2">The sequence shown here is derived from an EMBL/GenBank/DDBJ whole genome shotgun (WGS) entry which is preliminary data.</text>
</comment>
<dbReference type="eggNOG" id="ENOG50339QF">
    <property type="taxonomic scope" value="Bacteria"/>
</dbReference>
<keyword evidence="1" id="KW-0472">Membrane</keyword>